<feature type="compositionally biased region" description="Pro residues" evidence="1">
    <location>
        <begin position="169"/>
        <end position="180"/>
    </location>
</feature>
<name>A0ABQ8U4G3_9EUKA</name>
<feature type="compositionally biased region" description="Low complexity" evidence="1">
    <location>
        <begin position="102"/>
        <end position="114"/>
    </location>
</feature>
<proteinExistence type="predicted"/>
<comment type="caution">
    <text evidence="2">The sequence shown here is derived from an EMBL/GenBank/DDBJ whole genome shotgun (WGS) entry which is preliminary data.</text>
</comment>
<organism evidence="2 3">
    <name type="scientific">Paratrimastix pyriformis</name>
    <dbReference type="NCBI Taxonomy" id="342808"/>
    <lineage>
        <taxon>Eukaryota</taxon>
        <taxon>Metamonada</taxon>
        <taxon>Preaxostyla</taxon>
        <taxon>Paratrimastigidae</taxon>
        <taxon>Paratrimastix</taxon>
    </lineage>
</organism>
<feature type="region of interest" description="Disordered" evidence="1">
    <location>
        <begin position="102"/>
        <end position="205"/>
    </location>
</feature>
<dbReference type="EMBL" id="JAPMOS010000420">
    <property type="protein sequence ID" value="KAJ4452671.1"/>
    <property type="molecule type" value="Genomic_DNA"/>
</dbReference>
<keyword evidence="3" id="KW-1185">Reference proteome</keyword>
<evidence type="ECO:0000313" key="2">
    <source>
        <dbReference type="EMBL" id="KAJ4452671.1"/>
    </source>
</evidence>
<gene>
    <name evidence="2" type="ORF">PAPYR_13107</name>
</gene>
<protein>
    <submittedName>
        <fullName evidence="2">Uncharacterized protein</fullName>
    </submittedName>
</protein>
<evidence type="ECO:0000256" key="1">
    <source>
        <dbReference type="SAM" id="MobiDB-lite"/>
    </source>
</evidence>
<accession>A0ABQ8U4G3</accession>
<dbReference type="Proteomes" id="UP001141327">
    <property type="component" value="Unassembled WGS sequence"/>
</dbReference>
<evidence type="ECO:0000313" key="3">
    <source>
        <dbReference type="Proteomes" id="UP001141327"/>
    </source>
</evidence>
<feature type="region of interest" description="Disordered" evidence="1">
    <location>
        <begin position="310"/>
        <end position="331"/>
    </location>
</feature>
<feature type="compositionally biased region" description="Pro residues" evidence="1">
    <location>
        <begin position="128"/>
        <end position="144"/>
    </location>
</feature>
<sequence length="331" mass="34342">MGPAVAAEPAWRRIQRAPLGVRGAGRRHWGDDSPQLEAVKSAISKWEGTDWAVALVGKGPREQLVVMLAEVLQCSPPSLTMGEVLDRAFTAADPELWGKLLPSCSGSGDGPSSPIEIPASPDAVDTPSTPPRPPPLGARRPQPPLLRVAARRLPDLAPPMPDRQVQPRADPPPPRPPPSAPALLGTPARAASPQPEWARTLSSPARAPTAERVLALGPGAPLLAPPEAALALQPVPQPVTATVPQPVPQPAQLAPVLAAPPIRGPQDPCIFVGVCEALAGILEAVLPDHPSQTPQTIRAVEGDLIWGRTAASCGSPSGQERARGIGPETAD</sequence>
<reference evidence="2" key="1">
    <citation type="journal article" date="2022" name="bioRxiv">
        <title>Genomics of Preaxostyla Flagellates Illuminates Evolutionary Transitions and the Path Towards Mitochondrial Loss.</title>
        <authorList>
            <person name="Novak L.V.F."/>
            <person name="Treitli S.C."/>
            <person name="Pyrih J."/>
            <person name="Halakuc P."/>
            <person name="Pipaliya S.V."/>
            <person name="Vacek V."/>
            <person name="Brzon O."/>
            <person name="Soukal P."/>
            <person name="Eme L."/>
            <person name="Dacks J.B."/>
            <person name="Karnkowska A."/>
            <person name="Elias M."/>
            <person name="Hampl V."/>
        </authorList>
    </citation>
    <scope>NUCLEOTIDE SEQUENCE</scope>
    <source>
        <strain evidence="2">RCP-MX</strain>
    </source>
</reference>